<sequence length="210" mass="21932">MSRRQRKSSSQGGFVLAEALLCVILIALTVALVATTLTFGRRVADAGRGRERIAQMSTGAQALAGWLARALPVQQVGAGGGRRVLFEGQASRLTFLTLSQGDAQPGGILAVTVTFAGHTTGGTGALVFVAAPVLVGTLSPLADPGEQVLIGHVVTGQFRYFGAPADGEAPRWLDHWTQASRLPDLVALHATLALGARPETVDLTFRVFAH</sequence>
<evidence type="ECO:0000313" key="2">
    <source>
        <dbReference type="EMBL" id="MBL0406283.1"/>
    </source>
</evidence>
<dbReference type="EMBL" id="JAEQMY010000037">
    <property type="protein sequence ID" value="MBL0406283.1"/>
    <property type="molecule type" value="Genomic_DNA"/>
</dbReference>
<proteinExistence type="predicted"/>
<keyword evidence="1" id="KW-0472">Membrane</keyword>
<organism evidence="2 3">
    <name type="scientific">Microvirga aerilata</name>
    <dbReference type="NCBI Taxonomy" id="670292"/>
    <lineage>
        <taxon>Bacteria</taxon>
        <taxon>Pseudomonadati</taxon>
        <taxon>Pseudomonadota</taxon>
        <taxon>Alphaproteobacteria</taxon>
        <taxon>Hyphomicrobiales</taxon>
        <taxon>Methylobacteriaceae</taxon>
        <taxon>Microvirga</taxon>
    </lineage>
</organism>
<dbReference type="RefSeq" id="WP_202063111.1">
    <property type="nucleotide sequence ID" value="NZ_JAEQMY010000037.1"/>
</dbReference>
<evidence type="ECO:0008006" key="4">
    <source>
        <dbReference type="Google" id="ProtNLM"/>
    </source>
</evidence>
<keyword evidence="1" id="KW-0812">Transmembrane</keyword>
<protein>
    <recommendedName>
        <fullName evidence="4">Prepilin-type N-terminal cleavage/methylation domain-containing protein</fullName>
    </recommendedName>
</protein>
<name>A0A936ZKG3_9HYPH</name>
<feature type="transmembrane region" description="Helical" evidence="1">
    <location>
        <begin position="12"/>
        <end position="34"/>
    </location>
</feature>
<keyword evidence="3" id="KW-1185">Reference proteome</keyword>
<keyword evidence="1" id="KW-1133">Transmembrane helix</keyword>
<gene>
    <name evidence="2" type="ORF">JKG68_20190</name>
</gene>
<evidence type="ECO:0000256" key="1">
    <source>
        <dbReference type="SAM" id="Phobius"/>
    </source>
</evidence>
<dbReference type="Proteomes" id="UP000605848">
    <property type="component" value="Unassembled WGS sequence"/>
</dbReference>
<dbReference type="AlphaFoldDB" id="A0A936ZKG3"/>
<comment type="caution">
    <text evidence="2">The sequence shown here is derived from an EMBL/GenBank/DDBJ whole genome shotgun (WGS) entry which is preliminary data.</text>
</comment>
<accession>A0A936ZKG3</accession>
<evidence type="ECO:0000313" key="3">
    <source>
        <dbReference type="Proteomes" id="UP000605848"/>
    </source>
</evidence>
<reference evidence="2" key="1">
    <citation type="submission" date="2021-01" db="EMBL/GenBank/DDBJ databases">
        <title>Microvirga sp.</title>
        <authorList>
            <person name="Kim M.K."/>
        </authorList>
    </citation>
    <scope>NUCLEOTIDE SEQUENCE</scope>
    <source>
        <strain evidence="2">5420S-16</strain>
    </source>
</reference>